<dbReference type="InterPro" id="IPR000847">
    <property type="entry name" value="LysR_HTH_N"/>
</dbReference>
<reference evidence="7" key="1">
    <citation type="submission" date="2017-03" db="EMBL/GenBank/DDBJ databases">
        <authorList>
            <person name="Safronova V.I."/>
            <person name="Sazanova A.L."/>
            <person name="Chirak E.R."/>
        </authorList>
    </citation>
    <scope>NUCLEOTIDE SEQUENCE [LARGE SCALE GENOMIC DNA]</scope>
    <source>
        <strain evidence="7">Ach-343</strain>
    </source>
</reference>
<dbReference type="GO" id="GO:0043565">
    <property type="term" value="F:sequence-specific DNA binding"/>
    <property type="evidence" value="ECO:0007669"/>
    <property type="project" value="TreeGrafter"/>
</dbReference>
<evidence type="ECO:0000256" key="4">
    <source>
        <dbReference type="ARBA" id="ARBA00023163"/>
    </source>
</evidence>
<protein>
    <submittedName>
        <fullName evidence="6">Transcriptional regulator</fullName>
    </submittedName>
</protein>
<dbReference type="Gene3D" id="1.10.10.10">
    <property type="entry name" value="Winged helix-like DNA-binding domain superfamily/Winged helix DNA-binding domain"/>
    <property type="match status" value="1"/>
</dbReference>
<evidence type="ECO:0000313" key="7">
    <source>
        <dbReference type="Proteomes" id="UP000248616"/>
    </source>
</evidence>
<dbReference type="Gene3D" id="3.40.190.10">
    <property type="entry name" value="Periplasmic binding protein-like II"/>
    <property type="match status" value="2"/>
</dbReference>
<organism evidence="6 7">
    <name type="scientific">Mesorhizobium kowhaii</name>
    <dbReference type="NCBI Taxonomy" id="1300272"/>
    <lineage>
        <taxon>Bacteria</taxon>
        <taxon>Pseudomonadati</taxon>
        <taxon>Pseudomonadota</taxon>
        <taxon>Alphaproteobacteria</taxon>
        <taxon>Hyphomicrobiales</taxon>
        <taxon>Phyllobacteriaceae</taxon>
        <taxon>Mesorhizobium</taxon>
    </lineage>
</organism>
<dbReference type="InterPro" id="IPR058163">
    <property type="entry name" value="LysR-type_TF_proteobact-type"/>
</dbReference>
<dbReference type="InterPro" id="IPR005119">
    <property type="entry name" value="LysR_subst-bd"/>
</dbReference>
<dbReference type="InterPro" id="IPR036388">
    <property type="entry name" value="WH-like_DNA-bd_sf"/>
</dbReference>
<dbReference type="PROSITE" id="PS50931">
    <property type="entry name" value="HTH_LYSR"/>
    <property type="match status" value="1"/>
</dbReference>
<dbReference type="SUPFAM" id="SSF53850">
    <property type="entry name" value="Periplasmic binding protein-like II"/>
    <property type="match status" value="1"/>
</dbReference>
<dbReference type="PANTHER" id="PTHR30537:SF74">
    <property type="entry name" value="HTH-TYPE TRANSCRIPTIONAL REGULATOR TRPI"/>
    <property type="match status" value="1"/>
</dbReference>
<accession>A0A2W7CZV4</accession>
<comment type="similarity">
    <text evidence="1">Belongs to the LysR transcriptional regulatory family.</text>
</comment>
<keyword evidence="3" id="KW-0238">DNA-binding</keyword>
<feature type="domain" description="HTH lysR-type" evidence="5">
    <location>
        <begin position="8"/>
        <end position="65"/>
    </location>
</feature>
<evidence type="ECO:0000256" key="2">
    <source>
        <dbReference type="ARBA" id="ARBA00023015"/>
    </source>
</evidence>
<evidence type="ECO:0000313" key="6">
    <source>
        <dbReference type="EMBL" id="PZV39339.1"/>
    </source>
</evidence>
<keyword evidence="2" id="KW-0805">Transcription regulation</keyword>
<name>A0A2W7CZV4_9HYPH</name>
<dbReference type="RefSeq" id="WP_111543091.1">
    <property type="nucleotide sequence ID" value="NZ_MZXV01000013.1"/>
</dbReference>
<dbReference type="GO" id="GO:0006351">
    <property type="term" value="P:DNA-templated transcription"/>
    <property type="evidence" value="ECO:0007669"/>
    <property type="project" value="TreeGrafter"/>
</dbReference>
<comment type="caution">
    <text evidence="6">The sequence shown here is derived from an EMBL/GenBank/DDBJ whole genome shotgun (WGS) entry which is preliminary data.</text>
</comment>
<dbReference type="InterPro" id="IPR036390">
    <property type="entry name" value="WH_DNA-bd_sf"/>
</dbReference>
<gene>
    <name evidence="6" type="ORF">B5V02_04975</name>
</gene>
<keyword evidence="7" id="KW-1185">Reference proteome</keyword>
<dbReference type="OrthoDB" id="9813056at2"/>
<dbReference type="Pfam" id="PF00126">
    <property type="entry name" value="HTH_1"/>
    <property type="match status" value="1"/>
</dbReference>
<dbReference type="Proteomes" id="UP000248616">
    <property type="component" value="Unassembled WGS sequence"/>
</dbReference>
<dbReference type="SUPFAM" id="SSF46785">
    <property type="entry name" value="Winged helix' DNA-binding domain"/>
    <property type="match status" value="1"/>
</dbReference>
<evidence type="ECO:0000259" key="5">
    <source>
        <dbReference type="PROSITE" id="PS50931"/>
    </source>
</evidence>
<dbReference type="PANTHER" id="PTHR30537">
    <property type="entry name" value="HTH-TYPE TRANSCRIPTIONAL REGULATOR"/>
    <property type="match status" value="1"/>
</dbReference>
<evidence type="ECO:0000256" key="1">
    <source>
        <dbReference type="ARBA" id="ARBA00009437"/>
    </source>
</evidence>
<keyword evidence="4" id="KW-0804">Transcription</keyword>
<dbReference type="AlphaFoldDB" id="A0A2W7CZV4"/>
<dbReference type="GO" id="GO:0003700">
    <property type="term" value="F:DNA-binding transcription factor activity"/>
    <property type="evidence" value="ECO:0007669"/>
    <property type="project" value="InterPro"/>
</dbReference>
<dbReference type="EMBL" id="MZXV01000013">
    <property type="protein sequence ID" value="PZV39339.1"/>
    <property type="molecule type" value="Genomic_DNA"/>
</dbReference>
<proteinExistence type="inferred from homology"/>
<dbReference type="Pfam" id="PF03466">
    <property type="entry name" value="LysR_substrate"/>
    <property type="match status" value="1"/>
</dbReference>
<evidence type="ECO:0000256" key="3">
    <source>
        <dbReference type="ARBA" id="ARBA00023125"/>
    </source>
</evidence>
<sequence length="316" mass="35239">MTGKLRLPSLNALRVFHAVAQHKSFRQAADELLVTPQAVGQQIKLLEDTLQVTLFERKGRSVELTESAILLSHYVKAGFDEFSEGVRRVTKSNYRDRINLNASPYFATHYLLPRLSLFREILPGADLRLTTMVDLPDFGRDDIDMTVQWGYGNWPDYETTLLVPDPKVICCTPAIGEKIKSAQDLTLFTLLDTVKSKRLWPDILRHLGVELTDGNRSISFDDAATMRRATLQGIGVGLVSVIDAEEDLRSGALVAPVGRDALADMRPEEVPGFYLIVPRGHLRVKAVAALHRWLAQQDWGSDLKISSLPKPAPLSD</sequence>